<dbReference type="InterPro" id="IPR001878">
    <property type="entry name" value="Znf_CCHC"/>
</dbReference>
<keyword evidence="1" id="KW-0479">Metal-binding</keyword>
<dbReference type="Pfam" id="PF00098">
    <property type="entry name" value="zf-CCHC"/>
    <property type="match status" value="1"/>
</dbReference>
<evidence type="ECO:0000259" key="2">
    <source>
        <dbReference type="PROSITE" id="PS50158"/>
    </source>
</evidence>
<dbReference type="EMBL" id="CABPRJ010001461">
    <property type="protein sequence ID" value="VVC38070.1"/>
    <property type="molecule type" value="Genomic_DNA"/>
</dbReference>
<evidence type="ECO:0000256" key="1">
    <source>
        <dbReference type="PROSITE-ProRule" id="PRU00047"/>
    </source>
</evidence>
<proteinExistence type="predicted"/>
<evidence type="ECO:0000313" key="3">
    <source>
        <dbReference type="EMBL" id="VVC38070.1"/>
    </source>
</evidence>
<keyword evidence="1" id="KW-0862">Zinc</keyword>
<protein>
    <submittedName>
        <fullName evidence="3">Zinc finger, CCHC-type</fullName>
    </submittedName>
</protein>
<evidence type="ECO:0000313" key="4">
    <source>
        <dbReference type="Proteomes" id="UP000325440"/>
    </source>
</evidence>
<keyword evidence="4" id="KW-1185">Reference proteome</keyword>
<dbReference type="PROSITE" id="PS50158">
    <property type="entry name" value="ZF_CCHC"/>
    <property type="match status" value="1"/>
</dbReference>
<dbReference type="SMART" id="SM00343">
    <property type="entry name" value="ZnF_C2HC"/>
    <property type="match status" value="1"/>
</dbReference>
<dbReference type="AlphaFoldDB" id="A0A5E4N919"/>
<accession>A0A5E4N919</accession>
<dbReference type="OrthoDB" id="6629788at2759"/>
<dbReference type="GO" id="GO:0003676">
    <property type="term" value="F:nucleic acid binding"/>
    <property type="evidence" value="ECO:0007669"/>
    <property type="project" value="InterPro"/>
</dbReference>
<keyword evidence="1" id="KW-0863">Zinc-finger</keyword>
<dbReference type="GO" id="GO:0008270">
    <property type="term" value="F:zinc ion binding"/>
    <property type="evidence" value="ECO:0007669"/>
    <property type="project" value="UniProtKB-KW"/>
</dbReference>
<feature type="domain" description="CCHC-type" evidence="2">
    <location>
        <begin position="117"/>
        <end position="131"/>
    </location>
</feature>
<name>A0A5E4N919_9HEMI</name>
<reference evidence="3 4" key="1">
    <citation type="submission" date="2019-08" db="EMBL/GenBank/DDBJ databases">
        <authorList>
            <person name="Alioto T."/>
            <person name="Alioto T."/>
            <person name="Gomez Garrido J."/>
        </authorList>
    </citation>
    <scope>NUCLEOTIDE SEQUENCE [LARGE SCALE GENOMIC DNA]</scope>
</reference>
<gene>
    <name evidence="3" type="ORF">CINCED_3A018777</name>
</gene>
<organism evidence="3 4">
    <name type="scientific">Cinara cedri</name>
    <dbReference type="NCBI Taxonomy" id="506608"/>
    <lineage>
        <taxon>Eukaryota</taxon>
        <taxon>Metazoa</taxon>
        <taxon>Ecdysozoa</taxon>
        <taxon>Arthropoda</taxon>
        <taxon>Hexapoda</taxon>
        <taxon>Insecta</taxon>
        <taxon>Pterygota</taxon>
        <taxon>Neoptera</taxon>
        <taxon>Paraneoptera</taxon>
        <taxon>Hemiptera</taxon>
        <taxon>Sternorrhyncha</taxon>
        <taxon>Aphidomorpha</taxon>
        <taxon>Aphidoidea</taxon>
        <taxon>Aphididae</taxon>
        <taxon>Lachninae</taxon>
        <taxon>Cinara</taxon>
    </lineage>
</organism>
<dbReference type="Proteomes" id="UP000325440">
    <property type="component" value="Unassembled WGS sequence"/>
</dbReference>
<sequence>MGKNTLKEIWNSLLKTFERKEVASQLYLRRRLLKMKYSGAKLENEGIVCHLLLIMPETYNNVVTALKTLSPETLTIKFVKGRLLDEEVKKSNSITNEECLSDSVAFNAENTGKFHFKCYSCNQVGHKSAECSSNHLVNSERYFLSVKNKSEVLYFKKYEAVVSVHFRQRIQSILMTYIKNNNICPRQGFVDADFANEIDDRKSTSGYLYQVFGSTVS</sequence>